<dbReference type="InterPro" id="IPR007492">
    <property type="entry name" value="LytTR_DNA-bd_dom"/>
</dbReference>
<dbReference type="Proteomes" id="UP001321582">
    <property type="component" value="Chromosome"/>
</dbReference>
<dbReference type="RefSeq" id="WP_307904887.1">
    <property type="nucleotide sequence ID" value="NZ_AP027059.1"/>
</dbReference>
<sequence>MGKIGIIKDIQFYLLLENINIKLSFFEFEKGDSFFYEIDNSDIEVLLIPENLDNLYFILSKLKEMGIILIVFGNNIDGKILRDLYNFGLINNYIEKEEYLSIEKVIENEKKKIKRKKNFFVKVDDGKEVLIEIDKIEYIIYDRNRRKSILYFGNEEYYIGKNLSELEKYFQLFNFLIRIDRGTIANINRIKFIDYYDESIIFNSGRKVYYTKKKLREIRENLKNRKVISCFDN</sequence>
<keyword evidence="3" id="KW-1185">Reference proteome</keyword>
<proteinExistence type="predicted"/>
<evidence type="ECO:0000313" key="3">
    <source>
        <dbReference type="Proteomes" id="UP001321582"/>
    </source>
</evidence>
<dbReference type="Gene3D" id="2.40.50.1020">
    <property type="entry name" value="LytTr DNA-binding domain"/>
    <property type="match status" value="1"/>
</dbReference>
<dbReference type="AlphaFoldDB" id="A0AAU9DNL6"/>
<reference evidence="2 3" key="1">
    <citation type="submission" date="2022-11" db="EMBL/GenBank/DDBJ databases">
        <title>Haliovirga abyssi gen. nov., sp. nov., a mesophilic fermentative bacterium isolated from the Iheya North hydrothermal field and the proposal of Haliovirgaceae fam. nov.</title>
        <authorList>
            <person name="Miyazaki U."/>
            <person name="Tame A."/>
            <person name="Miyazaki J."/>
            <person name="Takai K."/>
            <person name="Sawayama S."/>
            <person name="Kitajima M."/>
            <person name="Okamoto A."/>
            <person name="Nakagawa S."/>
        </authorList>
    </citation>
    <scope>NUCLEOTIDE SEQUENCE [LARGE SCALE GENOMIC DNA]</scope>
    <source>
        <strain evidence="2 3">IC12</strain>
    </source>
</reference>
<dbReference type="EMBL" id="AP027059">
    <property type="protein sequence ID" value="BDU49948.1"/>
    <property type="molecule type" value="Genomic_DNA"/>
</dbReference>
<dbReference type="KEGG" id="haby:HLVA_05170"/>
<accession>A0AAU9DNL6</accession>
<dbReference type="GO" id="GO:0003677">
    <property type="term" value="F:DNA binding"/>
    <property type="evidence" value="ECO:0007669"/>
    <property type="project" value="InterPro"/>
</dbReference>
<dbReference type="Pfam" id="PF04397">
    <property type="entry name" value="LytTR"/>
    <property type="match status" value="1"/>
</dbReference>
<evidence type="ECO:0000259" key="1">
    <source>
        <dbReference type="PROSITE" id="PS50930"/>
    </source>
</evidence>
<gene>
    <name evidence="2" type="ORF">HLVA_05170</name>
</gene>
<dbReference type="PROSITE" id="PS50930">
    <property type="entry name" value="HTH_LYTTR"/>
    <property type="match status" value="1"/>
</dbReference>
<dbReference type="InterPro" id="IPR046947">
    <property type="entry name" value="LytR-like"/>
</dbReference>
<name>A0AAU9DNL6_9FUSO</name>
<protein>
    <recommendedName>
        <fullName evidence="1">HTH LytTR-type domain-containing protein</fullName>
    </recommendedName>
</protein>
<dbReference type="SMART" id="SM00850">
    <property type="entry name" value="LytTR"/>
    <property type="match status" value="1"/>
</dbReference>
<dbReference type="PANTHER" id="PTHR37299:SF1">
    <property type="entry name" value="STAGE 0 SPORULATION PROTEIN A HOMOLOG"/>
    <property type="match status" value="1"/>
</dbReference>
<dbReference type="GO" id="GO:0000156">
    <property type="term" value="F:phosphorelay response regulator activity"/>
    <property type="evidence" value="ECO:0007669"/>
    <property type="project" value="InterPro"/>
</dbReference>
<feature type="domain" description="HTH LytTR-type" evidence="1">
    <location>
        <begin position="120"/>
        <end position="224"/>
    </location>
</feature>
<evidence type="ECO:0000313" key="2">
    <source>
        <dbReference type="EMBL" id="BDU49948.1"/>
    </source>
</evidence>
<dbReference type="PANTHER" id="PTHR37299">
    <property type="entry name" value="TRANSCRIPTIONAL REGULATOR-RELATED"/>
    <property type="match status" value="1"/>
</dbReference>
<organism evidence="2 3">
    <name type="scientific">Haliovirga abyssi</name>
    <dbReference type="NCBI Taxonomy" id="2996794"/>
    <lineage>
        <taxon>Bacteria</taxon>
        <taxon>Fusobacteriati</taxon>
        <taxon>Fusobacteriota</taxon>
        <taxon>Fusobacteriia</taxon>
        <taxon>Fusobacteriales</taxon>
        <taxon>Haliovirgaceae</taxon>
        <taxon>Haliovirga</taxon>
    </lineage>
</organism>